<evidence type="ECO:0000313" key="1">
    <source>
        <dbReference type="EMBL" id="KAJ3661295.1"/>
    </source>
</evidence>
<organism evidence="1 2">
    <name type="scientific">Zophobas morio</name>
    <dbReference type="NCBI Taxonomy" id="2755281"/>
    <lineage>
        <taxon>Eukaryota</taxon>
        <taxon>Metazoa</taxon>
        <taxon>Ecdysozoa</taxon>
        <taxon>Arthropoda</taxon>
        <taxon>Hexapoda</taxon>
        <taxon>Insecta</taxon>
        <taxon>Pterygota</taxon>
        <taxon>Neoptera</taxon>
        <taxon>Endopterygota</taxon>
        <taxon>Coleoptera</taxon>
        <taxon>Polyphaga</taxon>
        <taxon>Cucujiformia</taxon>
        <taxon>Tenebrionidae</taxon>
        <taxon>Zophobas</taxon>
    </lineage>
</organism>
<keyword evidence="2" id="KW-1185">Reference proteome</keyword>
<accession>A0AA38MKY1</accession>
<protein>
    <submittedName>
        <fullName evidence="1">Uncharacterized protein</fullName>
    </submittedName>
</protein>
<dbReference type="AlphaFoldDB" id="A0AA38MKY1"/>
<gene>
    <name evidence="1" type="ORF">Zmor_005696</name>
</gene>
<evidence type="ECO:0000313" key="2">
    <source>
        <dbReference type="Proteomes" id="UP001168821"/>
    </source>
</evidence>
<reference evidence="1" key="1">
    <citation type="journal article" date="2023" name="G3 (Bethesda)">
        <title>Whole genome assemblies of Zophobas morio and Tenebrio molitor.</title>
        <authorList>
            <person name="Kaur S."/>
            <person name="Stinson S.A."/>
            <person name="diCenzo G.C."/>
        </authorList>
    </citation>
    <scope>NUCLEOTIDE SEQUENCE</scope>
    <source>
        <strain evidence="1">QUZm001</strain>
    </source>
</reference>
<proteinExistence type="predicted"/>
<dbReference type="EMBL" id="JALNTZ010000002">
    <property type="protein sequence ID" value="KAJ3661295.1"/>
    <property type="molecule type" value="Genomic_DNA"/>
</dbReference>
<name>A0AA38MKY1_9CUCU</name>
<sequence>MGEAIHLGDQVEMVMEDIPLAVQEEMEMEVITMGAMEQMGAMGRMEVITMGAMEQMGAMGRMEAMEAMEAIRIRCLNFVLFSNLVLRLIHASHICK</sequence>
<comment type="caution">
    <text evidence="1">The sequence shown here is derived from an EMBL/GenBank/DDBJ whole genome shotgun (WGS) entry which is preliminary data.</text>
</comment>
<dbReference type="Proteomes" id="UP001168821">
    <property type="component" value="Unassembled WGS sequence"/>
</dbReference>